<reference evidence="2" key="1">
    <citation type="submission" date="2017-01" db="EMBL/GenBank/DDBJ databases">
        <authorList>
            <person name="Varghese N."/>
            <person name="Submissions S."/>
        </authorList>
    </citation>
    <scope>NUCLEOTIDE SEQUENCE [LARGE SCALE GENOMIC DNA]</scope>
    <source>
        <strain evidence="2">ATCC 12950</strain>
    </source>
</reference>
<sequence length="40" mass="4458">MTRHKAYELAWAAPAEAAFGMEQLDYDRYDGHCGLITPTG</sequence>
<gene>
    <name evidence="1" type="ORF">SAMN05421833_13858</name>
</gene>
<proteinExistence type="predicted"/>
<accession>A0A1N7H7E1</accession>
<name>A0A1N7H7E1_9ACTN</name>
<protein>
    <submittedName>
        <fullName evidence="1">Uncharacterized protein</fullName>
    </submittedName>
</protein>
<dbReference type="Proteomes" id="UP000186096">
    <property type="component" value="Unassembled WGS sequence"/>
</dbReference>
<dbReference type="RefSeq" id="WP_275409773.1">
    <property type="nucleotide sequence ID" value="NZ_FTNI01000038.1"/>
</dbReference>
<dbReference type="EMBL" id="FTNI01000038">
    <property type="protein sequence ID" value="SIS20742.1"/>
    <property type="molecule type" value="Genomic_DNA"/>
</dbReference>
<dbReference type="STRING" id="58117.SAMN05421833_13858"/>
<evidence type="ECO:0000313" key="2">
    <source>
        <dbReference type="Proteomes" id="UP000186096"/>
    </source>
</evidence>
<dbReference type="AlphaFoldDB" id="A0A1N7H7E1"/>
<keyword evidence="2" id="KW-1185">Reference proteome</keyword>
<evidence type="ECO:0000313" key="1">
    <source>
        <dbReference type="EMBL" id="SIS20742.1"/>
    </source>
</evidence>
<organism evidence="1 2">
    <name type="scientific">Microbispora rosea</name>
    <dbReference type="NCBI Taxonomy" id="58117"/>
    <lineage>
        <taxon>Bacteria</taxon>
        <taxon>Bacillati</taxon>
        <taxon>Actinomycetota</taxon>
        <taxon>Actinomycetes</taxon>
        <taxon>Streptosporangiales</taxon>
        <taxon>Streptosporangiaceae</taxon>
        <taxon>Microbispora</taxon>
    </lineage>
</organism>